<evidence type="ECO:0000256" key="3">
    <source>
        <dbReference type="ARBA" id="ARBA00012278"/>
    </source>
</evidence>
<reference evidence="15" key="1">
    <citation type="submission" date="2025-08" db="UniProtKB">
        <authorList>
            <consortium name="RefSeq"/>
        </authorList>
    </citation>
    <scope>IDENTIFICATION</scope>
</reference>
<dbReference type="InterPro" id="IPR038354">
    <property type="entry name" value="VKOR_sf"/>
</dbReference>
<name>A0ABM1EQJ4_PRICU</name>
<evidence type="ECO:0000256" key="5">
    <source>
        <dbReference type="ARBA" id="ARBA00022719"/>
    </source>
</evidence>
<dbReference type="Gene3D" id="1.20.1440.130">
    <property type="entry name" value="VKOR domain"/>
    <property type="match status" value="1"/>
</dbReference>
<evidence type="ECO:0000256" key="11">
    <source>
        <dbReference type="ARBA" id="ARBA00023284"/>
    </source>
</evidence>
<keyword evidence="14" id="KW-1185">Reference proteome</keyword>
<organism evidence="14 15">
    <name type="scientific">Priapulus caudatus</name>
    <name type="common">Priapulid worm</name>
    <dbReference type="NCBI Taxonomy" id="37621"/>
    <lineage>
        <taxon>Eukaryota</taxon>
        <taxon>Metazoa</taxon>
        <taxon>Ecdysozoa</taxon>
        <taxon>Scalidophora</taxon>
        <taxon>Priapulida</taxon>
        <taxon>Priapulimorpha</taxon>
        <taxon>Priapulimorphida</taxon>
        <taxon>Priapulidae</taxon>
        <taxon>Priapulus</taxon>
    </lineage>
</organism>
<evidence type="ECO:0000256" key="1">
    <source>
        <dbReference type="ARBA" id="ARBA00004477"/>
    </source>
</evidence>
<dbReference type="GeneID" id="106814641"/>
<evidence type="ECO:0000256" key="4">
    <source>
        <dbReference type="ARBA" id="ARBA00022692"/>
    </source>
</evidence>
<keyword evidence="11" id="KW-0676">Redox-active center</keyword>
<dbReference type="SMART" id="SM00756">
    <property type="entry name" value="VKc"/>
    <property type="match status" value="1"/>
</dbReference>
<comment type="similarity">
    <text evidence="2">Belongs to the VKOR family.</text>
</comment>
<keyword evidence="4 12" id="KW-0812">Transmembrane</keyword>
<keyword evidence="8" id="KW-0560">Oxidoreductase</keyword>
<dbReference type="RefSeq" id="XP_014674465.1">
    <property type="nucleotide sequence ID" value="XM_014818979.1"/>
</dbReference>
<evidence type="ECO:0000256" key="10">
    <source>
        <dbReference type="ARBA" id="ARBA00023157"/>
    </source>
</evidence>
<keyword evidence="6" id="KW-0256">Endoplasmic reticulum</keyword>
<evidence type="ECO:0000256" key="12">
    <source>
        <dbReference type="SAM" id="Phobius"/>
    </source>
</evidence>
<dbReference type="CDD" id="cd12917">
    <property type="entry name" value="VKOR_euk"/>
    <property type="match status" value="1"/>
</dbReference>
<gene>
    <name evidence="15" type="primary">LOC106814641</name>
</gene>
<protein>
    <recommendedName>
        <fullName evidence="3">vitamin-K-epoxide reductase (warfarin-sensitive)</fullName>
        <ecNumber evidence="3">1.17.4.4</ecNumber>
    </recommendedName>
</protein>
<sequence>DFNNSFSCSKVLTSRYGRGFGVLEYATGKDHWLNQPNSVFGVIFYTMFMIIGESRKLSVSNLQVYMAISSNFMSIYLACILFFILEDFCIVCVATYVINFVLLLLAFKKLYLVRDKFVVHTKQVQKKTL</sequence>
<comment type="subcellular location">
    <subcellularLocation>
        <location evidence="1">Endoplasmic reticulum membrane</location>
        <topology evidence="1">Multi-pass membrane protein</topology>
    </subcellularLocation>
</comment>
<feature type="transmembrane region" description="Helical" evidence="12">
    <location>
        <begin position="90"/>
        <end position="107"/>
    </location>
</feature>
<keyword evidence="5" id="KW-0874">Quinone</keyword>
<evidence type="ECO:0000256" key="9">
    <source>
        <dbReference type="ARBA" id="ARBA00023136"/>
    </source>
</evidence>
<dbReference type="InterPro" id="IPR042406">
    <property type="entry name" value="VKORC1/VKORC1L1"/>
</dbReference>
<keyword evidence="9 12" id="KW-0472">Membrane</keyword>
<dbReference type="PANTHER" id="PTHR14519:SF5">
    <property type="entry name" value="VITAMIN K EPOXIDE REDUCTASE COMPLEX SUBUNIT 1-LIKE PROTEIN 1"/>
    <property type="match status" value="1"/>
</dbReference>
<dbReference type="Pfam" id="PF07884">
    <property type="entry name" value="VKOR"/>
    <property type="match status" value="1"/>
</dbReference>
<dbReference type="InterPro" id="IPR012932">
    <property type="entry name" value="VKOR"/>
</dbReference>
<feature type="non-terminal residue" evidence="15">
    <location>
        <position position="1"/>
    </location>
</feature>
<feature type="transmembrane region" description="Helical" evidence="12">
    <location>
        <begin position="64"/>
        <end position="84"/>
    </location>
</feature>
<evidence type="ECO:0000259" key="13">
    <source>
        <dbReference type="SMART" id="SM00756"/>
    </source>
</evidence>
<proteinExistence type="inferred from homology"/>
<evidence type="ECO:0000313" key="15">
    <source>
        <dbReference type="RefSeq" id="XP_014674465.1"/>
    </source>
</evidence>
<keyword evidence="7 12" id="KW-1133">Transmembrane helix</keyword>
<keyword evidence="10" id="KW-1015">Disulfide bond</keyword>
<dbReference type="PANTHER" id="PTHR14519">
    <property type="entry name" value="VITAMIN K EPOXIDE REDUCTASE COMPLEX, SUBUNIT 1"/>
    <property type="match status" value="1"/>
</dbReference>
<dbReference type="EC" id="1.17.4.4" evidence="3"/>
<accession>A0ABM1EQJ4</accession>
<evidence type="ECO:0000256" key="7">
    <source>
        <dbReference type="ARBA" id="ARBA00022989"/>
    </source>
</evidence>
<evidence type="ECO:0000313" key="14">
    <source>
        <dbReference type="Proteomes" id="UP000695022"/>
    </source>
</evidence>
<feature type="transmembrane region" description="Helical" evidence="12">
    <location>
        <begin position="32"/>
        <end position="52"/>
    </location>
</feature>
<feature type="domain" description="Vitamin K epoxide reductase" evidence="13">
    <location>
        <begin position="1"/>
        <end position="110"/>
    </location>
</feature>
<evidence type="ECO:0000256" key="8">
    <source>
        <dbReference type="ARBA" id="ARBA00023002"/>
    </source>
</evidence>
<dbReference type="Proteomes" id="UP000695022">
    <property type="component" value="Unplaced"/>
</dbReference>
<evidence type="ECO:0000256" key="6">
    <source>
        <dbReference type="ARBA" id="ARBA00022824"/>
    </source>
</evidence>
<evidence type="ECO:0000256" key="2">
    <source>
        <dbReference type="ARBA" id="ARBA00006214"/>
    </source>
</evidence>